<evidence type="ECO:0000256" key="7">
    <source>
        <dbReference type="ARBA" id="ARBA00022884"/>
    </source>
</evidence>
<evidence type="ECO:0000259" key="13">
    <source>
        <dbReference type="Pfam" id="PF01207"/>
    </source>
</evidence>
<feature type="binding site" evidence="12">
    <location>
        <position position="175"/>
    </location>
    <ligand>
        <name>FMN</name>
        <dbReference type="ChEBI" id="CHEBI:58210"/>
    </ligand>
</feature>
<feature type="binding site" evidence="9 12">
    <location>
        <position position="146"/>
    </location>
    <ligand>
        <name>FMN</name>
        <dbReference type="ChEBI" id="CHEBI:58210"/>
    </ligand>
</feature>
<keyword evidence="6 9" id="KW-0521">NADP</keyword>
<proteinExistence type="inferred from homology"/>
<evidence type="ECO:0000256" key="6">
    <source>
        <dbReference type="ARBA" id="ARBA00022857"/>
    </source>
</evidence>
<evidence type="ECO:0000256" key="3">
    <source>
        <dbReference type="ARBA" id="ARBA00022630"/>
    </source>
</evidence>
<keyword evidence="3 9" id="KW-0285">Flavoprotein</keyword>
<feature type="site" description="Interacts with tRNA" evidence="9">
    <location>
        <position position="183"/>
    </location>
</feature>
<evidence type="ECO:0000256" key="1">
    <source>
        <dbReference type="ARBA" id="ARBA00001917"/>
    </source>
</evidence>
<dbReference type="EC" id="1.3.1.-" evidence="9"/>
<dbReference type="GO" id="GO:0010181">
    <property type="term" value="F:FMN binding"/>
    <property type="evidence" value="ECO:0007669"/>
    <property type="project" value="UniProtKB-UniRule"/>
</dbReference>
<dbReference type="InterPro" id="IPR042270">
    <property type="entry name" value="DusC_C"/>
</dbReference>
<feature type="domain" description="DUS-like FMN-binding" evidence="13">
    <location>
        <begin position="12"/>
        <end position="241"/>
    </location>
</feature>
<dbReference type="InterPro" id="IPR013785">
    <property type="entry name" value="Aldolase_TIM"/>
</dbReference>
<evidence type="ECO:0000256" key="12">
    <source>
        <dbReference type="PIRSR" id="PIRSR006621-2"/>
    </source>
</evidence>
<feature type="site" description="Interacts with tRNA; defines subfamily-specific binding signature" evidence="9">
    <location>
        <position position="42"/>
    </location>
</feature>
<dbReference type="AlphaFoldDB" id="A0A4R2KWW7"/>
<feature type="binding site" evidence="9">
    <location>
        <begin position="206"/>
        <end position="208"/>
    </location>
    <ligand>
        <name>FMN</name>
        <dbReference type="ChEBI" id="CHEBI:58210"/>
    </ligand>
</feature>
<evidence type="ECO:0000256" key="8">
    <source>
        <dbReference type="ARBA" id="ARBA00023002"/>
    </source>
</evidence>
<dbReference type="InterPro" id="IPR018517">
    <property type="entry name" value="tRNA_hU_synthase_CS"/>
</dbReference>
<evidence type="ECO:0000256" key="10">
    <source>
        <dbReference type="PIRNR" id="PIRNR006621"/>
    </source>
</evidence>
<dbReference type="Proteomes" id="UP000295765">
    <property type="component" value="Unassembled WGS sequence"/>
</dbReference>
<organism evidence="14 15">
    <name type="scientific">Plasticicumulans lactativorans</name>
    <dbReference type="NCBI Taxonomy" id="1133106"/>
    <lineage>
        <taxon>Bacteria</taxon>
        <taxon>Pseudomonadati</taxon>
        <taxon>Pseudomonadota</taxon>
        <taxon>Gammaproteobacteria</taxon>
        <taxon>Candidatus Competibacteraceae</taxon>
        <taxon>Plasticicumulans</taxon>
    </lineage>
</organism>
<dbReference type="GO" id="GO:0050660">
    <property type="term" value="F:flavin adenine dinucleotide binding"/>
    <property type="evidence" value="ECO:0007669"/>
    <property type="project" value="InterPro"/>
</dbReference>
<protein>
    <recommendedName>
        <fullName evidence="9">tRNA-dihydrouridine(16) synthase</fullName>
        <ecNumber evidence="9">1.3.1.-</ecNumber>
    </recommendedName>
    <alternativeName>
        <fullName evidence="9">U16-specific dihydrouridine synthase</fullName>
        <shortName evidence="9">U16-specific Dus</shortName>
    </alternativeName>
    <alternativeName>
        <fullName evidence="9">tRNA-dihydrouridine synthase C</fullName>
    </alternativeName>
</protein>
<dbReference type="SUPFAM" id="SSF51395">
    <property type="entry name" value="FMN-linked oxidoreductases"/>
    <property type="match status" value="1"/>
</dbReference>
<accession>A0A4R2KWW7</accession>
<evidence type="ECO:0000256" key="11">
    <source>
        <dbReference type="PIRSR" id="PIRSR006621-1"/>
    </source>
</evidence>
<comment type="similarity">
    <text evidence="10">Belongs to the dus family.</text>
</comment>
<sequence length="327" mass="33811">MAHGGGAGRLVLAPMEGLADALLRDILSAVGGIDLCVTEFVRITDQLLPPAAWLRRVPELTQGGCTAAGVPVKVQLLGADPACLADNAARAAELGAPAIDLNFGCPAPTVNRHRGGAVLLAEPELLGRIAAAVRAAVPAAVPVSAKMRLGISDTAPALACAQALAGGGIDELTVHARTKADGYRPPAYWEWIARIREAVAVNVVANGEIWSAADALRCRAETGCADLMLGRGLVTRPGLALAIRAAGAGRPAVTLPWPALRPRVAAYFAGVCQRLAPRHAPGRLKLWLSYLRAGYPEAAELFARLRTETDCARLAAALAPAPQPCAA</sequence>
<comment type="similarity">
    <text evidence="9">Belongs to the Dus family. DusC subfamily.</text>
</comment>
<dbReference type="PIRSF" id="PIRSF006621">
    <property type="entry name" value="Dus"/>
    <property type="match status" value="1"/>
</dbReference>
<evidence type="ECO:0000256" key="4">
    <source>
        <dbReference type="ARBA" id="ARBA00022643"/>
    </source>
</evidence>
<dbReference type="InterPro" id="IPR035587">
    <property type="entry name" value="DUS-like_FMN-bd"/>
</dbReference>
<comment type="cofactor">
    <cofactor evidence="1 9 10 12">
        <name>FMN</name>
        <dbReference type="ChEBI" id="CHEBI:58210"/>
    </cofactor>
</comment>
<feature type="site" description="Interacts with tRNA; defines subfamily-specific binding signature" evidence="9">
    <location>
        <position position="285"/>
    </location>
</feature>
<gene>
    <name evidence="9" type="primary">dusC</name>
    <name evidence="14" type="ORF">EV699_12643</name>
</gene>
<keyword evidence="5 9" id="KW-0819">tRNA processing</keyword>
<dbReference type="GO" id="GO:0102262">
    <property type="term" value="F:tRNA-dihydrouridine16 synthase activity"/>
    <property type="evidence" value="ECO:0007669"/>
    <property type="project" value="RHEA"/>
</dbReference>
<evidence type="ECO:0000256" key="5">
    <source>
        <dbReference type="ARBA" id="ARBA00022694"/>
    </source>
</evidence>
<name>A0A4R2KWW7_9GAMM</name>
<dbReference type="PANTHER" id="PTHR11082:SF26">
    <property type="entry name" value="TRNA-DIHYDROURIDINE(16) SYNTHASE"/>
    <property type="match status" value="1"/>
</dbReference>
<comment type="function">
    <text evidence="9">Catalyzes the synthesis of 5,6-dihydrouridine (D), a modified base found in the D-loop of most tRNAs, via the reduction of the C5-C6 double bond in target uridines. Specifically modifies U16 in tRNAs.</text>
</comment>
<dbReference type="Gene3D" id="1.20.225.30">
    <property type="entry name" value="Dihydrouridine synthase, C-terminal recognition domain"/>
    <property type="match status" value="1"/>
</dbReference>
<keyword evidence="7 9" id="KW-0694">RNA-binding</keyword>
<feature type="site" description="Interacts with tRNA; defines subfamily-specific binding signature" evidence="9">
    <location>
        <position position="283"/>
    </location>
</feature>
<dbReference type="HAMAP" id="MF_02043">
    <property type="entry name" value="DusC_subfam"/>
    <property type="match status" value="1"/>
</dbReference>
<dbReference type="PANTHER" id="PTHR11082">
    <property type="entry name" value="TRNA-DIHYDROURIDINE SYNTHASE"/>
    <property type="match status" value="1"/>
</dbReference>
<dbReference type="PROSITE" id="PS01136">
    <property type="entry name" value="UPF0034"/>
    <property type="match status" value="1"/>
</dbReference>
<dbReference type="GO" id="GO:0000049">
    <property type="term" value="F:tRNA binding"/>
    <property type="evidence" value="ECO:0007669"/>
    <property type="project" value="UniProtKB-UniRule"/>
</dbReference>
<reference evidence="14 15" key="1">
    <citation type="submission" date="2019-03" db="EMBL/GenBank/DDBJ databases">
        <title>Genomic Encyclopedia of Type Strains, Phase IV (KMG-IV): sequencing the most valuable type-strain genomes for metagenomic binning, comparative biology and taxonomic classification.</title>
        <authorList>
            <person name="Goeker M."/>
        </authorList>
    </citation>
    <scope>NUCLEOTIDE SEQUENCE [LARGE SCALE GENOMIC DNA]</scope>
    <source>
        <strain evidence="14 15">DSM 25287</strain>
    </source>
</reference>
<keyword evidence="15" id="KW-1185">Reference proteome</keyword>
<dbReference type="RefSeq" id="WP_132545473.1">
    <property type="nucleotide sequence ID" value="NZ_SLWY01000026.1"/>
</dbReference>
<feature type="site" description="Interacts with tRNA" evidence="9">
    <location>
        <position position="102"/>
    </location>
</feature>
<keyword evidence="2 9" id="KW-0820">tRNA-binding</keyword>
<dbReference type="InterPro" id="IPR001269">
    <property type="entry name" value="DUS_fam"/>
</dbReference>
<dbReference type="Gene3D" id="3.20.20.70">
    <property type="entry name" value="Aldolase class I"/>
    <property type="match status" value="1"/>
</dbReference>
<feature type="binding site" evidence="9 12">
    <location>
        <begin position="230"/>
        <end position="231"/>
    </location>
    <ligand>
        <name>FMN</name>
        <dbReference type="ChEBI" id="CHEBI:58210"/>
    </ligand>
</feature>
<comment type="caution">
    <text evidence="14">The sequence shown here is derived from an EMBL/GenBank/DDBJ whole genome shotgun (WGS) entry which is preliminary data.</text>
</comment>
<feature type="active site" description="Proton donor" evidence="9 11">
    <location>
        <position position="105"/>
    </location>
</feature>
<dbReference type="Pfam" id="PF01207">
    <property type="entry name" value="Dus"/>
    <property type="match status" value="1"/>
</dbReference>
<evidence type="ECO:0000256" key="9">
    <source>
        <dbReference type="HAMAP-Rule" id="MF_02043"/>
    </source>
</evidence>
<comment type="catalytic activity">
    <reaction evidence="9">
        <text>5,6-dihydrouridine(16) in tRNA + NADP(+) = uridine(16) in tRNA + NADPH + H(+)</text>
        <dbReference type="Rhea" id="RHEA:53376"/>
        <dbReference type="Rhea" id="RHEA-COMP:13543"/>
        <dbReference type="Rhea" id="RHEA-COMP:13544"/>
        <dbReference type="ChEBI" id="CHEBI:15378"/>
        <dbReference type="ChEBI" id="CHEBI:57783"/>
        <dbReference type="ChEBI" id="CHEBI:58349"/>
        <dbReference type="ChEBI" id="CHEBI:65315"/>
        <dbReference type="ChEBI" id="CHEBI:74443"/>
    </reaction>
</comment>
<evidence type="ECO:0000256" key="2">
    <source>
        <dbReference type="ARBA" id="ARBA00022555"/>
    </source>
</evidence>
<dbReference type="CDD" id="cd02801">
    <property type="entry name" value="DUS_like_FMN"/>
    <property type="match status" value="1"/>
</dbReference>
<feature type="site" description="Interacts with tRNA; defines subfamily-specific binding signature" evidence="9">
    <location>
        <position position="306"/>
    </location>
</feature>
<dbReference type="OrthoDB" id="5289281at2"/>
<feature type="binding site" evidence="9 12">
    <location>
        <position position="75"/>
    </location>
    <ligand>
        <name>FMN</name>
        <dbReference type="ChEBI" id="CHEBI:58210"/>
    </ligand>
</feature>
<keyword evidence="12" id="KW-0547">Nucleotide-binding</keyword>
<comment type="catalytic activity">
    <reaction evidence="9">
        <text>5,6-dihydrouridine(16) in tRNA + NAD(+) = uridine(16) in tRNA + NADH + H(+)</text>
        <dbReference type="Rhea" id="RHEA:53380"/>
        <dbReference type="Rhea" id="RHEA-COMP:13543"/>
        <dbReference type="Rhea" id="RHEA-COMP:13544"/>
        <dbReference type="ChEBI" id="CHEBI:15378"/>
        <dbReference type="ChEBI" id="CHEBI:57540"/>
        <dbReference type="ChEBI" id="CHEBI:57945"/>
        <dbReference type="ChEBI" id="CHEBI:65315"/>
        <dbReference type="ChEBI" id="CHEBI:74443"/>
    </reaction>
</comment>
<keyword evidence="8 9" id="KW-0560">Oxidoreductase</keyword>
<evidence type="ECO:0000313" key="15">
    <source>
        <dbReference type="Proteomes" id="UP000295765"/>
    </source>
</evidence>
<dbReference type="InterPro" id="IPR032886">
    <property type="entry name" value="DusC"/>
</dbReference>
<dbReference type="EMBL" id="SLWY01000026">
    <property type="protein sequence ID" value="TCO77357.1"/>
    <property type="molecule type" value="Genomic_DNA"/>
</dbReference>
<feature type="site" description="Interacts with tRNA" evidence="9">
    <location>
        <position position="290"/>
    </location>
</feature>
<keyword evidence="4 9" id="KW-0288">FMN</keyword>
<evidence type="ECO:0000313" key="14">
    <source>
        <dbReference type="EMBL" id="TCO77357.1"/>
    </source>
</evidence>